<organism evidence="2 3">
    <name type="scientific">Hymenobacter yonginensis</name>
    <dbReference type="NCBI Taxonomy" id="748197"/>
    <lineage>
        <taxon>Bacteria</taxon>
        <taxon>Pseudomonadati</taxon>
        <taxon>Bacteroidota</taxon>
        <taxon>Cytophagia</taxon>
        <taxon>Cytophagales</taxon>
        <taxon>Hymenobacteraceae</taxon>
        <taxon>Hymenobacter</taxon>
    </lineage>
</organism>
<keyword evidence="1" id="KW-0472">Membrane</keyword>
<feature type="transmembrane region" description="Helical" evidence="1">
    <location>
        <begin position="18"/>
        <end position="36"/>
    </location>
</feature>
<name>A0ABY7PJK5_9BACT</name>
<feature type="transmembrane region" description="Helical" evidence="1">
    <location>
        <begin position="90"/>
        <end position="113"/>
    </location>
</feature>
<keyword evidence="1" id="KW-0812">Transmembrane</keyword>
<keyword evidence="1" id="KW-1133">Transmembrane helix</keyword>
<evidence type="ECO:0000313" key="3">
    <source>
        <dbReference type="Proteomes" id="UP001211872"/>
    </source>
</evidence>
<reference evidence="2 3" key="1">
    <citation type="journal article" date="2011" name="Int. J. Syst. Evol. Microbiol.">
        <title>Hymenobacter yonginensis sp. nov., isolated from a mesotrophic artificial lake.</title>
        <authorList>
            <person name="Joung Y."/>
            <person name="Cho S.H."/>
            <person name="Kim H."/>
            <person name="Kim S.B."/>
            <person name="Joh K."/>
        </authorList>
    </citation>
    <scope>NUCLEOTIDE SEQUENCE [LARGE SCALE GENOMIC DNA]</scope>
    <source>
        <strain evidence="2 3">KCTC 22745</strain>
    </source>
</reference>
<dbReference type="RefSeq" id="WP_270125594.1">
    <property type="nucleotide sequence ID" value="NZ_CP115396.1"/>
</dbReference>
<gene>
    <name evidence="2" type="ORF">O9Z63_12670</name>
</gene>
<proteinExistence type="predicted"/>
<dbReference type="Proteomes" id="UP001211872">
    <property type="component" value="Chromosome"/>
</dbReference>
<evidence type="ECO:0008006" key="4">
    <source>
        <dbReference type="Google" id="ProtNLM"/>
    </source>
</evidence>
<accession>A0ABY7PJK5</accession>
<sequence length="128" mass="13980">MSWLQLLWPEHATLAQRLFRVVAAGSATTMVLSGLLPTSHNAFLVLTSLLVWVGGPCMLLFPFLASYLLKQAAARHAQPGWPAHLQRIASVLLLLLGIGQVLVLALFLLLMAVPFEFEPRTDGDSMFG</sequence>
<feature type="transmembrane region" description="Helical" evidence="1">
    <location>
        <begin position="42"/>
        <end position="69"/>
    </location>
</feature>
<protein>
    <recommendedName>
        <fullName evidence="4">DUF4190 domain-containing protein</fullName>
    </recommendedName>
</protein>
<evidence type="ECO:0000313" key="2">
    <source>
        <dbReference type="EMBL" id="WBO83232.1"/>
    </source>
</evidence>
<evidence type="ECO:0000256" key="1">
    <source>
        <dbReference type="SAM" id="Phobius"/>
    </source>
</evidence>
<dbReference type="EMBL" id="CP115396">
    <property type="protein sequence ID" value="WBO83232.1"/>
    <property type="molecule type" value="Genomic_DNA"/>
</dbReference>
<keyword evidence="3" id="KW-1185">Reference proteome</keyword>